<organism evidence="1 2">
    <name type="scientific">Alicyclobacillus fastidiosus</name>
    <dbReference type="NCBI Taxonomy" id="392011"/>
    <lineage>
        <taxon>Bacteria</taxon>
        <taxon>Bacillati</taxon>
        <taxon>Bacillota</taxon>
        <taxon>Bacilli</taxon>
        <taxon>Bacillales</taxon>
        <taxon>Alicyclobacillaceae</taxon>
        <taxon>Alicyclobacillus</taxon>
    </lineage>
</organism>
<reference evidence="1 2" key="1">
    <citation type="journal article" date="2024" name="Int. J. Mol. Sci.">
        <title>Exploration of Alicyclobacillus spp. Genome in Search of Antibiotic Resistance.</title>
        <authorList>
            <person name="Bucka-Kolendo J."/>
            <person name="Kiousi D.E."/>
            <person name="Dekowska A."/>
            <person name="Mikolajczuk-Szczyrba A."/>
            <person name="Karadedos D.M."/>
            <person name="Michael P."/>
            <person name="Galanis A."/>
            <person name="Sokolowska B."/>
        </authorList>
    </citation>
    <scope>NUCLEOTIDE SEQUENCE [LARGE SCALE GENOMIC DNA]</scope>
    <source>
        <strain evidence="1 2">KKP 3000</strain>
    </source>
</reference>
<sequence length="71" mass="8028">MTPPPAVIQWLKANNMRAIPNDEYIALMAERTIANRALTEIRKEALGDDMTTIWCIADETLAVIERKGERS</sequence>
<dbReference type="RefSeq" id="WP_275474265.1">
    <property type="nucleotide sequence ID" value="NZ_CP162940.1"/>
</dbReference>
<evidence type="ECO:0000313" key="1">
    <source>
        <dbReference type="EMBL" id="MFB5192685.1"/>
    </source>
</evidence>
<keyword evidence="2" id="KW-1185">Reference proteome</keyword>
<dbReference type="EMBL" id="JBDXSU010000026">
    <property type="protein sequence ID" value="MFB5192685.1"/>
    <property type="molecule type" value="Genomic_DNA"/>
</dbReference>
<name>A0ABV5AKW9_9BACL</name>
<proteinExistence type="predicted"/>
<comment type="caution">
    <text evidence="1">The sequence shown here is derived from an EMBL/GenBank/DDBJ whole genome shotgun (WGS) entry which is preliminary data.</text>
</comment>
<evidence type="ECO:0000313" key="2">
    <source>
        <dbReference type="Proteomes" id="UP001579974"/>
    </source>
</evidence>
<protein>
    <submittedName>
        <fullName evidence="1">Uncharacterized protein</fullName>
    </submittedName>
</protein>
<accession>A0ABV5AKW9</accession>
<dbReference type="Proteomes" id="UP001579974">
    <property type="component" value="Unassembled WGS sequence"/>
</dbReference>
<gene>
    <name evidence="1" type="ORF">KKP3000_001894</name>
</gene>